<comment type="caution">
    <text evidence="1">The sequence shown here is derived from an EMBL/GenBank/DDBJ whole genome shotgun (WGS) entry which is preliminary data.</text>
</comment>
<organism evidence="1 2">
    <name type="scientific">Cyanidiococcus yangmingshanensis</name>
    <dbReference type="NCBI Taxonomy" id="2690220"/>
    <lineage>
        <taxon>Eukaryota</taxon>
        <taxon>Rhodophyta</taxon>
        <taxon>Bangiophyceae</taxon>
        <taxon>Cyanidiales</taxon>
        <taxon>Cyanidiaceae</taxon>
        <taxon>Cyanidiococcus</taxon>
    </lineage>
</organism>
<reference evidence="1 2" key="1">
    <citation type="journal article" date="2020" name="J. Phycol.">
        <title>Comparative genome analysis reveals Cyanidiococcus gen. nov., a new extremophilic red algal genus sister to Cyanidioschyzon (Cyanidioschyzonaceae, Rhodophyta).</title>
        <authorList>
            <person name="Liu S.-L."/>
            <person name="Chiang Y.-R."/>
            <person name="Yoon H.S."/>
            <person name="Fu H.-Y."/>
        </authorList>
    </citation>
    <scope>NUCLEOTIDE SEQUENCE [LARGE SCALE GENOMIC DNA]</scope>
    <source>
        <strain evidence="1 2">THAL066</strain>
    </source>
</reference>
<sequence length="206" mass="22344">MNRSDPSLAIVGDPSSKATSLDWCAERLAQLGLADANDFITDCVYALSSEDDVRACLCSLLPEQCPALVDALVERWRAVRAASADNCTRTTATAEPTTPLVAAQAAPVVDRGKLCECGGLEHLPWNNCLCCGRISCTREQPFVEPTGVCPFCETAFNADRAQIARRAQLISMITPEHGHVTIEPKRQVASNSPDEFAIPITNKRYH</sequence>
<evidence type="ECO:0000313" key="2">
    <source>
        <dbReference type="Proteomes" id="UP000530660"/>
    </source>
</evidence>
<evidence type="ECO:0000313" key="1">
    <source>
        <dbReference type="EMBL" id="KAF6004542.1"/>
    </source>
</evidence>
<dbReference type="Proteomes" id="UP000530660">
    <property type="component" value="Unassembled WGS sequence"/>
</dbReference>
<keyword evidence="2" id="KW-1185">Reference proteome</keyword>
<name>A0A7J7IN44_9RHOD</name>
<dbReference type="AlphaFoldDB" id="A0A7J7IN44"/>
<proteinExistence type="predicted"/>
<dbReference type="EMBL" id="VWRR01000003">
    <property type="protein sequence ID" value="KAF6004542.1"/>
    <property type="molecule type" value="Genomic_DNA"/>
</dbReference>
<gene>
    <name evidence="1" type="ORF">F1559_004060</name>
</gene>
<accession>A0A7J7IN44</accession>
<protein>
    <submittedName>
        <fullName evidence="1">Uncharacterized protein</fullName>
    </submittedName>
</protein>